<evidence type="ECO:0000256" key="1">
    <source>
        <dbReference type="SAM" id="Phobius"/>
    </source>
</evidence>
<dbReference type="OrthoDB" id="3173919at2"/>
<dbReference type="Proteomes" id="UP000037540">
    <property type="component" value="Unassembled WGS sequence"/>
</dbReference>
<keyword evidence="1" id="KW-1133">Transmembrane helix</keyword>
<keyword evidence="1" id="KW-0472">Membrane</keyword>
<dbReference type="InterPro" id="IPR025962">
    <property type="entry name" value="SdpI/YhfL"/>
</dbReference>
<reference evidence="2 3" key="1">
    <citation type="submission" date="2015-07" db="EMBL/GenBank/DDBJ databases">
        <title>Draft genome sequences of 17 French Clostridium botulinum group III.</title>
        <authorList>
            <person name="Woudstra C."/>
            <person name="Le Marechal C."/>
            <person name="Souillard R."/>
            <person name="Bayon-Auboyer M.-H."/>
            <person name="Dessouter D."/>
            <person name="Fach P."/>
        </authorList>
    </citation>
    <scope>NUCLEOTIDE SEQUENCE [LARGE SCALE GENOMIC DNA]</scope>
    <source>
        <strain evidence="2 3">12LNRI-CD</strain>
    </source>
</reference>
<proteinExistence type="predicted"/>
<protein>
    <recommendedName>
        <fullName evidence="4">SdpI family protein</fullName>
    </recommendedName>
</protein>
<dbReference type="RefSeq" id="WP_013725984.1">
    <property type="nucleotide sequence ID" value="NZ_LGVO01000041.1"/>
</dbReference>
<evidence type="ECO:0000313" key="3">
    <source>
        <dbReference type="Proteomes" id="UP000037540"/>
    </source>
</evidence>
<comment type="caution">
    <text evidence="2">The sequence shown here is derived from an EMBL/GenBank/DDBJ whole genome shotgun (WGS) entry which is preliminary data.</text>
</comment>
<feature type="transmembrane region" description="Helical" evidence="1">
    <location>
        <begin position="78"/>
        <end position="98"/>
    </location>
</feature>
<gene>
    <name evidence="2" type="ORF">ADU74_03765</name>
</gene>
<accession>A0A9Q1UZN9</accession>
<sequence length="114" mass="12882">MLKNCSVGIILVIAGLILKLVSTQKNGLVGYRTTFSMKNDDTWKEANEFASILMMFYGVVSIILASIITVLNKDNMNISLKLSSIVSFMMMIACIFSTEIHLRRMFHKNGKRKE</sequence>
<dbReference type="Pfam" id="PF13630">
    <property type="entry name" value="SdpI"/>
    <property type="match status" value="1"/>
</dbReference>
<feature type="transmembrane region" description="Helical" evidence="1">
    <location>
        <begin position="49"/>
        <end position="71"/>
    </location>
</feature>
<evidence type="ECO:0008006" key="4">
    <source>
        <dbReference type="Google" id="ProtNLM"/>
    </source>
</evidence>
<dbReference type="EMBL" id="LGVR01000015">
    <property type="protein sequence ID" value="KOA89564.1"/>
    <property type="molecule type" value="Genomic_DNA"/>
</dbReference>
<keyword evidence="1" id="KW-0812">Transmembrane</keyword>
<organism evidence="2 3">
    <name type="scientific">Clostridium botulinum</name>
    <dbReference type="NCBI Taxonomy" id="1491"/>
    <lineage>
        <taxon>Bacteria</taxon>
        <taxon>Bacillati</taxon>
        <taxon>Bacillota</taxon>
        <taxon>Clostridia</taxon>
        <taxon>Eubacteriales</taxon>
        <taxon>Clostridiaceae</taxon>
        <taxon>Clostridium</taxon>
    </lineage>
</organism>
<evidence type="ECO:0000313" key="2">
    <source>
        <dbReference type="EMBL" id="KOA89564.1"/>
    </source>
</evidence>
<dbReference type="AlphaFoldDB" id="A0A9Q1UZN9"/>
<name>A0A9Q1UZN9_CLOBO</name>